<dbReference type="EMBL" id="VSSQ01092397">
    <property type="protein sequence ID" value="MPN37633.1"/>
    <property type="molecule type" value="Genomic_DNA"/>
</dbReference>
<gene>
    <name evidence="1" type="ORF">SDC9_185153</name>
</gene>
<dbReference type="AlphaFoldDB" id="A0A645HQJ8"/>
<evidence type="ECO:0000313" key="1">
    <source>
        <dbReference type="EMBL" id="MPN37633.1"/>
    </source>
</evidence>
<comment type="caution">
    <text evidence="1">The sequence shown here is derived from an EMBL/GenBank/DDBJ whole genome shotgun (WGS) entry which is preliminary data.</text>
</comment>
<proteinExistence type="predicted"/>
<accession>A0A645HQJ8</accession>
<reference evidence="1" key="1">
    <citation type="submission" date="2019-08" db="EMBL/GenBank/DDBJ databases">
        <authorList>
            <person name="Kucharzyk K."/>
            <person name="Murdoch R.W."/>
            <person name="Higgins S."/>
            <person name="Loffler F."/>
        </authorList>
    </citation>
    <scope>NUCLEOTIDE SEQUENCE</scope>
</reference>
<organism evidence="1">
    <name type="scientific">bioreactor metagenome</name>
    <dbReference type="NCBI Taxonomy" id="1076179"/>
    <lineage>
        <taxon>unclassified sequences</taxon>
        <taxon>metagenomes</taxon>
        <taxon>ecological metagenomes</taxon>
    </lineage>
</organism>
<sequence length="37" mass="4313">MNIDKQTVEDIRFILRQIVDCPAKRRILEALRKGSEG</sequence>
<protein>
    <submittedName>
        <fullName evidence="1">Uncharacterized protein</fullName>
    </submittedName>
</protein>
<name>A0A645HQJ8_9ZZZZ</name>